<evidence type="ECO:0000313" key="10">
    <source>
        <dbReference type="Proteomes" id="UP000004200"/>
    </source>
</evidence>
<comment type="function">
    <text evidence="7">Catalyzes the N-acylation of UDP-3-O-acylglucosamine using 3-hydroxyacyl-ACP as the acyl donor. Is involved in the biosynthesis of lipid A, a phosphorylated glycolipid that anchors the lipopolysaccharide to the outer membrane of the cell.</text>
</comment>
<accession>G2E047</accession>
<dbReference type="EMBL" id="AFWT01000010">
    <property type="protein sequence ID" value="EGV31775.1"/>
    <property type="molecule type" value="Genomic_DNA"/>
</dbReference>
<dbReference type="PATRIC" id="fig|765913.3.peg.1686"/>
<dbReference type="OrthoDB" id="9784739at2"/>
<dbReference type="RefSeq" id="WP_007040374.1">
    <property type="nucleotide sequence ID" value="NZ_AFWT01000010.1"/>
</dbReference>
<evidence type="ECO:0000256" key="4">
    <source>
        <dbReference type="ARBA" id="ARBA00022737"/>
    </source>
</evidence>
<dbReference type="GO" id="GO:0016410">
    <property type="term" value="F:N-acyltransferase activity"/>
    <property type="evidence" value="ECO:0007669"/>
    <property type="project" value="InterPro"/>
</dbReference>
<keyword evidence="2 7" id="KW-0441">Lipid A biosynthesis</keyword>
<comment type="caution">
    <text evidence="9">The sequence shown here is derived from an EMBL/GenBank/DDBJ whole genome shotgun (WGS) entry which is preliminary data.</text>
</comment>
<dbReference type="GO" id="GO:0009245">
    <property type="term" value="P:lipid A biosynthetic process"/>
    <property type="evidence" value="ECO:0007669"/>
    <property type="project" value="UniProtKB-UniRule"/>
</dbReference>
<evidence type="ECO:0000256" key="2">
    <source>
        <dbReference type="ARBA" id="ARBA00022556"/>
    </source>
</evidence>
<dbReference type="InterPro" id="IPR011004">
    <property type="entry name" value="Trimer_LpxA-like_sf"/>
</dbReference>
<dbReference type="Proteomes" id="UP000004200">
    <property type="component" value="Unassembled WGS sequence"/>
</dbReference>
<dbReference type="InterPro" id="IPR007691">
    <property type="entry name" value="LpxD"/>
</dbReference>
<dbReference type="eggNOG" id="COG1044">
    <property type="taxonomic scope" value="Bacteria"/>
</dbReference>
<proteinExistence type="inferred from homology"/>
<dbReference type="SUPFAM" id="SSF51161">
    <property type="entry name" value="Trimeric LpxA-like enzymes"/>
    <property type="match status" value="1"/>
</dbReference>
<comment type="similarity">
    <text evidence="7">Belongs to the transferase hexapeptide repeat family. LpxD subfamily.</text>
</comment>
<dbReference type="STRING" id="765913.ThidrDRAFT_1660"/>
<dbReference type="Gene3D" id="3.40.1390.10">
    <property type="entry name" value="MurE/MurF, N-terminal domain"/>
    <property type="match status" value="1"/>
</dbReference>
<dbReference type="InterPro" id="IPR001451">
    <property type="entry name" value="Hexapep"/>
</dbReference>
<dbReference type="EC" id="2.3.1.191" evidence="7"/>
<evidence type="ECO:0000313" key="9">
    <source>
        <dbReference type="EMBL" id="EGV31775.1"/>
    </source>
</evidence>
<dbReference type="HAMAP" id="MF_00523">
    <property type="entry name" value="LpxD"/>
    <property type="match status" value="1"/>
</dbReference>
<dbReference type="NCBIfam" id="NF002060">
    <property type="entry name" value="PRK00892.1"/>
    <property type="match status" value="1"/>
</dbReference>
<dbReference type="InterPro" id="IPR020573">
    <property type="entry name" value="UDP_GlcNAc_AcTrfase_non-rep"/>
</dbReference>
<dbReference type="NCBIfam" id="TIGR01853">
    <property type="entry name" value="lipid_A_lpxD"/>
    <property type="match status" value="1"/>
</dbReference>
<dbReference type="Gene3D" id="2.160.10.10">
    <property type="entry name" value="Hexapeptide repeat proteins"/>
    <property type="match status" value="1"/>
</dbReference>
<dbReference type="GO" id="GO:0016020">
    <property type="term" value="C:membrane"/>
    <property type="evidence" value="ECO:0007669"/>
    <property type="project" value="GOC"/>
</dbReference>
<feature type="active site" description="Proton acceptor" evidence="7">
    <location>
        <position position="241"/>
    </location>
</feature>
<keyword evidence="3 7" id="KW-0808">Transferase</keyword>
<keyword evidence="10" id="KW-1185">Reference proteome</keyword>
<gene>
    <name evidence="7" type="primary">lpxD</name>
    <name evidence="9" type="ORF">ThidrDRAFT_1660</name>
</gene>
<dbReference type="PROSITE" id="PS00101">
    <property type="entry name" value="HEXAPEP_TRANSFERASES"/>
    <property type="match status" value="1"/>
</dbReference>
<comment type="pathway">
    <text evidence="7">Bacterial outer membrane biogenesis; LPS lipid A biosynthesis.</text>
</comment>
<keyword evidence="4 7" id="KW-0677">Repeat</keyword>
<dbReference type="UniPathway" id="UPA00973"/>
<protein>
    <recommendedName>
        <fullName evidence="7">UDP-3-O-acylglucosamine N-acyltransferase</fullName>
        <ecNumber evidence="7">2.3.1.191</ecNumber>
    </recommendedName>
</protein>
<evidence type="ECO:0000256" key="7">
    <source>
        <dbReference type="HAMAP-Rule" id="MF_00523"/>
    </source>
</evidence>
<dbReference type="GO" id="GO:0103118">
    <property type="term" value="F:UDP-3-O-[(3R)-3-hydroxyacyl]-glucosamine N-acyltransferase activity"/>
    <property type="evidence" value="ECO:0007669"/>
    <property type="project" value="UniProtKB-EC"/>
</dbReference>
<name>G2E047_9GAMM</name>
<feature type="domain" description="UDP-3-O-[3-hydroxymyristoyl] glucosamine N-acyltransferase non-repeat region" evidence="8">
    <location>
        <begin position="27"/>
        <end position="91"/>
    </location>
</feature>
<dbReference type="Pfam" id="PF00132">
    <property type="entry name" value="Hexapep"/>
    <property type="match status" value="1"/>
</dbReference>
<comment type="subunit">
    <text evidence="7">Homotrimer.</text>
</comment>
<keyword evidence="6 7" id="KW-0012">Acyltransferase</keyword>
<dbReference type="InterPro" id="IPR018357">
    <property type="entry name" value="Hexapep_transf_CS"/>
</dbReference>
<dbReference type="CDD" id="cd03352">
    <property type="entry name" value="LbH_LpxD"/>
    <property type="match status" value="1"/>
</dbReference>
<keyword evidence="5 7" id="KW-0443">Lipid metabolism</keyword>
<dbReference type="PANTHER" id="PTHR43378">
    <property type="entry name" value="UDP-3-O-ACYLGLUCOSAMINE N-ACYLTRANSFERASE"/>
    <property type="match status" value="1"/>
</dbReference>
<organism evidence="9 10">
    <name type="scientific">Thiorhodococcus drewsii AZ1</name>
    <dbReference type="NCBI Taxonomy" id="765913"/>
    <lineage>
        <taxon>Bacteria</taxon>
        <taxon>Pseudomonadati</taxon>
        <taxon>Pseudomonadota</taxon>
        <taxon>Gammaproteobacteria</taxon>
        <taxon>Chromatiales</taxon>
        <taxon>Chromatiaceae</taxon>
        <taxon>Thiorhodococcus</taxon>
    </lineage>
</organism>
<evidence type="ECO:0000256" key="6">
    <source>
        <dbReference type="ARBA" id="ARBA00023315"/>
    </source>
</evidence>
<evidence type="ECO:0000256" key="3">
    <source>
        <dbReference type="ARBA" id="ARBA00022679"/>
    </source>
</evidence>
<evidence type="ECO:0000256" key="1">
    <source>
        <dbReference type="ARBA" id="ARBA00022516"/>
    </source>
</evidence>
<keyword evidence="1 7" id="KW-0444">Lipid biosynthesis</keyword>
<dbReference type="AlphaFoldDB" id="G2E047"/>
<sequence length="358" mass="37084">MVFDLPQICTLLQVPLTAAEPTQAPLRIDGVNTLQLAGGGDLCLAETSEQADAVQASGAGAIVVPEDFPVLSGSVLIRSSEPRRGFFRVAEAFAYVSEIQGISARAVIDPTAILGQDVAIGACAVVGPGVRVGDRCIIGPGCYLGPDVVLGMDSVIEANVTLHRGSVLGQRCLIHSGTVIGGDGFGFSWDGNRHRKIPQLGCVVIEDDVEIGSNCCVDRATLGETRIRCGTKIDNLVQVAHNTQIGQHVILVSQAGVAGSSRVGDGAVIAGQVAISDHVSVGPGARVGGQSGVTKDVPAGLSVFGTPARPIRDTLRELAALAQLPGLLKRINRQAGELVELGKRLEALEQQDRSGSCR</sequence>
<evidence type="ECO:0000256" key="5">
    <source>
        <dbReference type="ARBA" id="ARBA00023098"/>
    </source>
</evidence>
<comment type="catalytic activity">
    <reaction evidence="7">
        <text>a UDP-3-O-[(3R)-3-hydroxyacyl]-alpha-D-glucosamine + a (3R)-hydroxyacyl-[ACP] = a UDP-2-N,3-O-bis[(3R)-3-hydroxyacyl]-alpha-D-glucosamine + holo-[ACP] + H(+)</text>
        <dbReference type="Rhea" id="RHEA:53836"/>
        <dbReference type="Rhea" id="RHEA-COMP:9685"/>
        <dbReference type="Rhea" id="RHEA-COMP:9945"/>
        <dbReference type="ChEBI" id="CHEBI:15378"/>
        <dbReference type="ChEBI" id="CHEBI:64479"/>
        <dbReference type="ChEBI" id="CHEBI:78827"/>
        <dbReference type="ChEBI" id="CHEBI:137740"/>
        <dbReference type="ChEBI" id="CHEBI:137748"/>
        <dbReference type="EC" id="2.3.1.191"/>
    </reaction>
</comment>
<reference evidence="9 10" key="1">
    <citation type="submission" date="2011-06" db="EMBL/GenBank/DDBJ databases">
        <title>The draft genome of Thiorhodococcus drewsii AZ1.</title>
        <authorList>
            <consortium name="US DOE Joint Genome Institute (JGI-PGF)"/>
            <person name="Lucas S."/>
            <person name="Han J."/>
            <person name="Lapidus A."/>
            <person name="Cheng J.-F."/>
            <person name="Goodwin L."/>
            <person name="Pitluck S."/>
            <person name="Peters L."/>
            <person name="Land M.L."/>
            <person name="Hauser L."/>
            <person name="Vogl K."/>
            <person name="Liu Z."/>
            <person name="Imhoff J."/>
            <person name="Thiel V."/>
            <person name="Frigaard N.-U."/>
            <person name="Bryant D.A."/>
            <person name="Woyke T.J."/>
        </authorList>
    </citation>
    <scope>NUCLEOTIDE SEQUENCE [LARGE SCALE GENOMIC DNA]</scope>
    <source>
        <strain evidence="9 10">AZ1</strain>
    </source>
</reference>
<evidence type="ECO:0000259" key="8">
    <source>
        <dbReference type="Pfam" id="PF04613"/>
    </source>
</evidence>
<dbReference type="Pfam" id="PF04613">
    <property type="entry name" value="LpxD"/>
    <property type="match status" value="1"/>
</dbReference>
<dbReference type="PANTHER" id="PTHR43378:SF2">
    <property type="entry name" value="UDP-3-O-ACYLGLUCOSAMINE N-ACYLTRANSFERASE 1, MITOCHONDRIAL-RELATED"/>
    <property type="match status" value="1"/>
</dbReference>